<name>N1U280_9LEPT</name>
<evidence type="ECO:0000313" key="2">
    <source>
        <dbReference type="Proteomes" id="UP000012249"/>
    </source>
</evidence>
<gene>
    <name evidence="1" type="ORF">LEP1GSC043_3042</name>
</gene>
<reference evidence="1 2" key="1">
    <citation type="submission" date="2013-02" db="EMBL/GenBank/DDBJ databases">
        <authorList>
            <person name="Harkins D.M."/>
            <person name="Durkin A.S."/>
            <person name="Brinkac L.M."/>
            <person name="Haft D.H."/>
            <person name="Selengut J.D."/>
            <person name="Sanka R."/>
            <person name="DePew J."/>
            <person name="Purushe J."/>
            <person name="Haake D.A."/>
            <person name="Matsunaga J."/>
            <person name="Vinetz J.M."/>
            <person name="Sutton G.G."/>
            <person name="Nierman W.C."/>
            <person name="Fouts D.E."/>
        </authorList>
    </citation>
    <scope>NUCLEOTIDE SEQUENCE [LARGE SCALE GENOMIC DNA]</scope>
    <source>
        <strain evidence="1 2">Ecochallenge</strain>
    </source>
</reference>
<comment type="caution">
    <text evidence="1">The sequence shown here is derived from an EMBL/GenBank/DDBJ whole genome shotgun (WGS) entry which is preliminary data.</text>
</comment>
<accession>N1U280</accession>
<evidence type="ECO:0000313" key="1">
    <source>
        <dbReference type="EMBL" id="EMY11989.1"/>
    </source>
</evidence>
<sequence>MFKDIEIVDKKLMQGVKNYKVSFIIKMKVVNKPVSSEESF</sequence>
<dbReference type="EMBL" id="AHMI02000336">
    <property type="protein sequence ID" value="EMY11989.1"/>
    <property type="molecule type" value="Genomic_DNA"/>
</dbReference>
<dbReference type="Proteomes" id="UP000012249">
    <property type="component" value="Unassembled WGS sequence"/>
</dbReference>
<proteinExistence type="predicted"/>
<protein>
    <submittedName>
        <fullName evidence="1">Uncharacterized protein</fullName>
    </submittedName>
</protein>
<organism evidence="1 2">
    <name type="scientific">Leptospira weilii str. Ecochallenge</name>
    <dbReference type="NCBI Taxonomy" id="1049986"/>
    <lineage>
        <taxon>Bacteria</taxon>
        <taxon>Pseudomonadati</taxon>
        <taxon>Spirochaetota</taxon>
        <taxon>Spirochaetia</taxon>
        <taxon>Leptospirales</taxon>
        <taxon>Leptospiraceae</taxon>
        <taxon>Leptospira</taxon>
    </lineage>
</organism>
<dbReference type="AlphaFoldDB" id="N1U280"/>